<dbReference type="EMBL" id="JACGCI010000017">
    <property type="protein sequence ID" value="KAF6758899.1"/>
    <property type="molecule type" value="Genomic_DNA"/>
</dbReference>
<reference evidence="2 3" key="1">
    <citation type="submission" date="2020-07" db="EMBL/GenBank/DDBJ databases">
        <title>Comparative genomics of pyrophilous fungi reveals a link between fire events and developmental genes.</title>
        <authorList>
            <consortium name="DOE Joint Genome Institute"/>
            <person name="Steindorff A.S."/>
            <person name="Carver A."/>
            <person name="Calhoun S."/>
            <person name="Stillman K."/>
            <person name="Liu H."/>
            <person name="Lipzen A."/>
            <person name="Pangilinan J."/>
            <person name="Labutti K."/>
            <person name="Bruns T.D."/>
            <person name="Grigoriev I.V."/>
        </authorList>
    </citation>
    <scope>NUCLEOTIDE SEQUENCE [LARGE SCALE GENOMIC DNA]</scope>
    <source>
        <strain evidence="2 3">CBS 144469</strain>
    </source>
</reference>
<proteinExistence type="predicted"/>
<accession>A0A8H6MAI2</accession>
<keyword evidence="3" id="KW-1185">Reference proteome</keyword>
<evidence type="ECO:0000313" key="3">
    <source>
        <dbReference type="Proteomes" id="UP000521943"/>
    </source>
</evidence>
<dbReference type="AlphaFoldDB" id="A0A8H6MAI2"/>
<comment type="caution">
    <text evidence="2">The sequence shown here is derived from an EMBL/GenBank/DDBJ whole genome shotgun (WGS) entry which is preliminary data.</text>
</comment>
<organism evidence="2 3">
    <name type="scientific">Ephemerocybe angulata</name>
    <dbReference type="NCBI Taxonomy" id="980116"/>
    <lineage>
        <taxon>Eukaryota</taxon>
        <taxon>Fungi</taxon>
        <taxon>Dikarya</taxon>
        <taxon>Basidiomycota</taxon>
        <taxon>Agaricomycotina</taxon>
        <taxon>Agaricomycetes</taxon>
        <taxon>Agaricomycetidae</taxon>
        <taxon>Agaricales</taxon>
        <taxon>Agaricineae</taxon>
        <taxon>Psathyrellaceae</taxon>
        <taxon>Ephemerocybe</taxon>
    </lineage>
</organism>
<feature type="region of interest" description="Disordered" evidence="1">
    <location>
        <begin position="1"/>
        <end position="93"/>
    </location>
</feature>
<evidence type="ECO:0000313" key="2">
    <source>
        <dbReference type="EMBL" id="KAF6758899.1"/>
    </source>
</evidence>
<protein>
    <submittedName>
        <fullName evidence="2">Uncharacterized protein</fullName>
    </submittedName>
</protein>
<gene>
    <name evidence="2" type="ORF">DFP72DRAFT_886932</name>
</gene>
<sequence length="510" mass="54487">MPVPTDGAPAPESPQSPVLSPSSPAPAADGDEADDMSGIDEGLEYVSEEESEGGRWDQFIGDGPPEWEGPGTLHQAQPSDTTPPTQSQLPAGAPVAQPAIAAAPAETAPPTATQAFQNHQVPPHLAPHPRTTMLLGQTYTERQLAVIDAAVLALLSTGLTPEFVFGLLNGDSRTFWASVPGPKLLFFLSYFRSNGNVPPETITLIKETLRDYLPAELHDKFQVYTSDIGNNTSNGSPQPFLFAAANPRRFPLKVQKVLSTPKATLVFLGVRAPPSSFVGLYGGLYLDESDASRAIVIRLLSTHLRSWRDLQVWLGSDPAHHDAVPVGMMAGGVVDWIASTLSAFPLRITDRGTSEVIWRIHTATFSTSQAVMDRFSRMLKTVRIQALEISGVSSFKRNNFNCGACRGRDHPTGLCPLKSAPGFFDLDPNPHTAPPPAVVPVAPTAADDDDFIPGLHAAPNTNASRGHFTSGSTNRGRGSHGSRGSQVSYRGRGSARGNSHPRGSHRGSWN</sequence>
<feature type="region of interest" description="Disordered" evidence="1">
    <location>
        <begin position="426"/>
        <end position="510"/>
    </location>
</feature>
<feature type="compositionally biased region" description="Acidic residues" evidence="1">
    <location>
        <begin position="29"/>
        <end position="51"/>
    </location>
</feature>
<feature type="compositionally biased region" description="Polar residues" evidence="1">
    <location>
        <begin position="74"/>
        <end position="89"/>
    </location>
</feature>
<dbReference type="Proteomes" id="UP000521943">
    <property type="component" value="Unassembled WGS sequence"/>
</dbReference>
<name>A0A8H6MAI2_9AGAR</name>
<feature type="compositionally biased region" description="Polar residues" evidence="1">
    <location>
        <begin position="459"/>
        <end position="469"/>
    </location>
</feature>
<feature type="compositionally biased region" description="Low complexity" evidence="1">
    <location>
        <begin position="13"/>
        <end position="28"/>
    </location>
</feature>
<evidence type="ECO:0000256" key="1">
    <source>
        <dbReference type="SAM" id="MobiDB-lite"/>
    </source>
</evidence>
<dbReference type="OrthoDB" id="2664977at2759"/>